<feature type="region of interest" description="Disordered" evidence="6">
    <location>
        <begin position="1"/>
        <end position="27"/>
    </location>
</feature>
<evidence type="ECO:0000256" key="2">
    <source>
        <dbReference type="ARBA" id="ARBA00023015"/>
    </source>
</evidence>
<dbReference type="Gene3D" id="3.40.1810.10">
    <property type="entry name" value="Transcription factor, MADS-box"/>
    <property type="match status" value="1"/>
</dbReference>
<dbReference type="SUPFAM" id="SSF55455">
    <property type="entry name" value="SRF-like"/>
    <property type="match status" value="1"/>
</dbReference>
<dbReference type="Pfam" id="PF00319">
    <property type="entry name" value="SRF-TF"/>
    <property type="match status" value="1"/>
</dbReference>
<dbReference type="EMBL" id="JPOX01000001">
    <property type="protein sequence ID" value="KFX53703.1"/>
    <property type="molecule type" value="Genomic_DNA"/>
</dbReference>
<proteinExistence type="predicted"/>
<evidence type="ECO:0000256" key="6">
    <source>
        <dbReference type="SAM" id="MobiDB-lite"/>
    </source>
</evidence>
<dbReference type="InterPro" id="IPR036879">
    <property type="entry name" value="TF_MADSbox_sf"/>
</dbReference>
<name>A0A093Y887_TALMA</name>
<dbReference type="GO" id="GO:0005634">
    <property type="term" value="C:nucleus"/>
    <property type="evidence" value="ECO:0007669"/>
    <property type="project" value="UniProtKB-SubCell"/>
</dbReference>
<feature type="compositionally biased region" description="Basic residues" evidence="6">
    <location>
        <begin position="15"/>
        <end position="26"/>
    </location>
</feature>
<accession>A0A093Y887</accession>
<dbReference type="GO" id="GO:0046983">
    <property type="term" value="F:protein dimerization activity"/>
    <property type="evidence" value="ECO:0007669"/>
    <property type="project" value="InterPro"/>
</dbReference>
<protein>
    <submittedName>
        <fullName evidence="8">Agamous-like MADS-box protein AGL9 like</fullName>
    </submittedName>
</protein>
<feature type="domain" description="MADS-box" evidence="7">
    <location>
        <begin position="3"/>
        <end position="64"/>
    </location>
</feature>
<organism evidence="8">
    <name type="scientific">Talaromyces marneffei PM1</name>
    <dbReference type="NCBI Taxonomy" id="1077442"/>
    <lineage>
        <taxon>Eukaryota</taxon>
        <taxon>Fungi</taxon>
        <taxon>Dikarya</taxon>
        <taxon>Ascomycota</taxon>
        <taxon>Pezizomycotina</taxon>
        <taxon>Eurotiomycetes</taxon>
        <taxon>Eurotiomycetidae</taxon>
        <taxon>Eurotiales</taxon>
        <taxon>Trichocomaceae</taxon>
        <taxon>Talaromyces</taxon>
        <taxon>Talaromyces sect. Talaromyces</taxon>
    </lineage>
</organism>
<sequence>MTSQKFRIDSMTMLQKKRKRQQRNRRGSTLLKKAYELSIMANAEVFLGIRFRDTGRIKTFCADTTGIWSSHLSHLDSYYPIPEHKTSSDFSESTLEGKSEEEAA</sequence>
<keyword evidence="3" id="KW-0238">DNA-binding</keyword>
<dbReference type="AlphaFoldDB" id="A0A093Y887"/>
<keyword evidence="2" id="KW-0805">Transcription regulation</keyword>
<keyword evidence="4" id="KW-0804">Transcription</keyword>
<dbReference type="InterPro" id="IPR002100">
    <property type="entry name" value="TF_MADSbox"/>
</dbReference>
<dbReference type="PROSITE" id="PS50066">
    <property type="entry name" value="MADS_BOX_2"/>
    <property type="match status" value="1"/>
</dbReference>
<evidence type="ECO:0000256" key="5">
    <source>
        <dbReference type="ARBA" id="ARBA00023242"/>
    </source>
</evidence>
<feature type="compositionally biased region" description="Basic and acidic residues" evidence="6">
    <location>
        <begin position="95"/>
        <end position="104"/>
    </location>
</feature>
<evidence type="ECO:0000313" key="8">
    <source>
        <dbReference type="EMBL" id="KFX53703.1"/>
    </source>
</evidence>
<keyword evidence="5" id="KW-0539">Nucleus</keyword>
<gene>
    <name evidence="8" type="ORF">GQ26_0014450</name>
</gene>
<evidence type="ECO:0000256" key="3">
    <source>
        <dbReference type="ARBA" id="ARBA00023125"/>
    </source>
</evidence>
<comment type="caution">
    <text evidence="8">The sequence shown here is derived from an EMBL/GenBank/DDBJ whole genome shotgun (WGS) entry which is preliminary data.</text>
</comment>
<dbReference type="GO" id="GO:0003677">
    <property type="term" value="F:DNA binding"/>
    <property type="evidence" value="ECO:0007669"/>
    <property type="project" value="UniProtKB-KW"/>
</dbReference>
<evidence type="ECO:0000259" key="7">
    <source>
        <dbReference type="PROSITE" id="PS50066"/>
    </source>
</evidence>
<feature type="region of interest" description="Disordered" evidence="6">
    <location>
        <begin position="82"/>
        <end position="104"/>
    </location>
</feature>
<dbReference type="HOGENOM" id="CLU_159430_1_0_1"/>
<reference evidence="8" key="1">
    <citation type="journal article" date="2014" name="PLoS Genet.">
        <title>Signature Gene Expression Reveals Novel Clues to the Molecular Mechanisms of Dimorphic Transition in Penicillium marneffei.</title>
        <authorList>
            <person name="Yang E."/>
            <person name="Wang G."/>
            <person name="Cai J."/>
            <person name="Woo P.C."/>
            <person name="Lau S.K."/>
            <person name="Yuen K.-Y."/>
            <person name="Chow W.-N."/>
            <person name="Lin X."/>
        </authorList>
    </citation>
    <scope>NUCLEOTIDE SEQUENCE [LARGE SCALE GENOMIC DNA]</scope>
    <source>
        <strain evidence="8">PM1</strain>
    </source>
</reference>
<dbReference type="SMART" id="SM00432">
    <property type="entry name" value="MADS"/>
    <property type="match status" value="1"/>
</dbReference>
<evidence type="ECO:0000256" key="1">
    <source>
        <dbReference type="ARBA" id="ARBA00004123"/>
    </source>
</evidence>
<evidence type="ECO:0000256" key="4">
    <source>
        <dbReference type="ARBA" id="ARBA00023163"/>
    </source>
</evidence>
<comment type="subcellular location">
    <subcellularLocation>
        <location evidence="1">Nucleus</location>
    </subcellularLocation>
</comment>
<dbReference type="GO" id="GO:0045944">
    <property type="term" value="P:positive regulation of transcription by RNA polymerase II"/>
    <property type="evidence" value="ECO:0007669"/>
    <property type="project" value="UniProtKB-ARBA"/>
</dbReference>